<dbReference type="EMBL" id="CP030118">
    <property type="protein sequence ID" value="QDL07332.1"/>
    <property type="molecule type" value="Genomic_DNA"/>
</dbReference>
<dbReference type="GO" id="GO:0007165">
    <property type="term" value="P:signal transduction"/>
    <property type="evidence" value="ECO:0007669"/>
    <property type="project" value="InterPro"/>
</dbReference>
<dbReference type="InterPro" id="IPR002545">
    <property type="entry name" value="CheW-lke_dom"/>
</dbReference>
<proteinExistence type="predicted"/>
<dbReference type="Pfam" id="PF01584">
    <property type="entry name" value="CheW"/>
    <property type="match status" value="1"/>
</dbReference>
<evidence type="ECO:0000259" key="1">
    <source>
        <dbReference type="PROSITE" id="PS50851"/>
    </source>
</evidence>
<dbReference type="RefSeq" id="WP_171975585.1">
    <property type="nucleotide sequence ID" value="NZ_CAWOXK010000001.1"/>
</dbReference>
<gene>
    <name evidence="2" type="ORF">DP114_04910</name>
</gene>
<evidence type="ECO:0000313" key="3">
    <source>
        <dbReference type="Proteomes" id="UP000503129"/>
    </source>
</evidence>
<dbReference type="KEGG" id="bsen:DP114_04910"/>
<dbReference type="SUPFAM" id="SSF50341">
    <property type="entry name" value="CheW-like"/>
    <property type="match status" value="1"/>
</dbReference>
<dbReference type="SMART" id="SM00260">
    <property type="entry name" value="CheW"/>
    <property type="match status" value="1"/>
</dbReference>
<protein>
    <recommendedName>
        <fullName evidence="1">CheW-like domain-containing protein</fullName>
    </recommendedName>
</protein>
<evidence type="ECO:0000313" key="2">
    <source>
        <dbReference type="EMBL" id="QDL07332.1"/>
    </source>
</evidence>
<accession>A0A856M9D4</accession>
<name>A0A856M9D4_9CYAN</name>
<feature type="domain" description="CheW-like" evidence="1">
    <location>
        <begin position="8"/>
        <end position="152"/>
    </location>
</feature>
<dbReference type="Proteomes" id="UP000503129">
    <property type="component" value="Chromosome"/>
</dbReference>
<reference evidence="2 3" key="1">
    <citation type="submission" date="2018-06" db="EMBL/GenBank/DDBJ databases">
        <title>Comparative genomics of Brasilonema spp. strains.</title>
        <authorList>
            <person name="Alvarenga D.O."/>
            <person name="Fiore M.F."/>
            <person name="Varani A.M."/>
        </authorList>
    </citation>
    <scope>NUCLEOTIDE SEQUENCE [LARGE SCALE GENOMIC DNA]</scope>
    <source>
        <strain evidence="2 3">CENA114</strain>
    </source>
</reference>
<sequence length="152" mass="17348">MHNNESQLDKFLVFNIADYLFALPMSDVLKVVNLSSANSKSLPTMGLVQIGKYMIKILDLHQYLGEDNFLYSSDHPSFLLVAHNSQRELYGILVDEPPDIVELSKETIRFLPRSSNYRKPIIEMVSHVAVLSEEEVVKTIFLLDLKRIAEPV</sequence>
<dbReference type="InterPro" id="IPR036061">
    <property type="entry name" value="CheW-like_dom_sf"/>
</dbReference>
<dbReference type="PROSITE" id="PS50851">
    <property type="entry name" value="CHEW"/>
    <property type="match status" value="1"/>
</dbReference>
<dbReference type="AlphaFoldDB" id="A0A856M9D4"/>
<dbReference type="Gene3D" id="2.30.30.40">
    <property type="entry name" value="SH3 Domains"/>
    <property type="match status" value="1"/>
</dbReference>
<dbReference type="GO" id="GO:0006935">
    <property type="term" value="P:chemotaxis"/>
    <property type="evidence" value="ECO:0007669"/>
    <property type="project" value="InterPro"/>
</dbReference>
<dbReference type="Gene3D" id="2.40.50.180">
    <property type="entry name" value="CheA-289, Domain 4"/>
    <property type="match status" value="1"/>
</dbReference>
<organism evidence="2 3">
    <name type="scientific">Brasilonema sennae CENA114</name>
    <dbReference type="NCBI Taxonomy" id="415709"/>
    <lineage>
        <taxon>Bacteria</taxon>
        <taxon>Bacillati</taxon>
        <taxon>Cyanobacteriota</taxon>
        <taxon>Cyanophyceae</taxon>
        <taxon>Nostocales</taxon>
        <taxon>Scytonemataceae</taxon>
        <taxon>Brasilonema</taxon>
        <taxon>Bromeliae group (in: Brasilonema)</taxon>
    </lineage>
</organism>
<keyword evidence="3" id="KW-1185">Reference proteome</keyword>